<dbReference type="PANTHER" id="PTHR34406">
    <property type="entry name" value="PROTEIN YCEI"/>
    <property type="match status" value="1"/>
</dbReference>
<dbReference type="AlphaFoldDB" id="A0A382P575"/>
<feature type="non-terminal residue" evidence="2">
    <location>
        <position position="1"/>
    </location>
</feature>
<evidence type="ECO:0000259" key="1">
    <source>
        <dbReference type="SMART" id="SM00867"/>
    </source>
</evidence>
<dbReference type="InterPro" id="IPR036761">
    <property type="entry name" value="TTHA0802/YceI-like_sf"/>
</dbReference>
<dbReference type="InterPro" id="IPR007372">
    <property type="entry name" value="Lipid/polyisoprenoid-bd_YceI"/>
</dbReference>
<reference evidence="2" key="1">
    <citation type="submission" date="2018-05" db="EMBL/GenBank/DDBJ databases">
        <authorList>
            <person name="Lanie J.A."/>
            <person name="Ng W.-L."/>
            <person name="Kazmierczak K.M."/>
            <person name="Andrzejewski T.M."/>
            <person name="Davidsen T.M."/>
            <person name="Wayne K.J."/>
            <person name="Tettelin H."/>
            <person name="Glass J.I."/>
            <person name="Rusch D."/>
            <person name="Podicherti R."/>
            <person name="Tsui H.-C.T."/>
            <person name="Winkler M.E."/>
        </authorList>
    </citation>
    <scope>NUCLEOTIDE SEQUENCE</scope>
</reference>
<dbReference type="Gene3D" id="2.40.128.110">
    <property type="entry name" value="Lipid/polyisoprenoid-binding, YceI-like"/>
    <property type="match status" value="1"/>
</dbReference>
<dbReference type="SMART" id="SM00867">
    <property type="entry name" value="YceI"/>
    <property type="match status" value="1"/>
</dbReference>
<sequence>STTVAPTTTTVAPTTTTVAPTTTTVAPTTTTVAPTTTTVAPTTTTVAPTTTAAACWSCAYEEAPTTSVQASTTTVVHDETGNVDSSDASGTWSVDTTIGEFGIDEASGTFVGFRVKEVLGQGIGSATAVGRTALVSGNVEIDGTTLIAAEIVADLTGLRTDRSMRDSRVQDALNTGVHPEATFVLAGPVDLGEGRQVQVPAPGSLTINGVTNMVTVDLAAELVGRILAVVGTTDVVFADYDVEAPTAPVVVSVEDHGIVEIQLFLLR</sequence>
<name>A0A382P575_9ZZZZ</name>
<feature type="domain" description="Lipid/polyisoprenoid-binding YceI-like" evidence="1">
    <location>
        <begin position="100"/>
        <end position="266"/>
    </location>
</feature>
<dbReference type="SUPFAM" id="SSF101874">
    <property type="entry name" value="YceI-like"/>
    <property type="match status" value="1"/>
</dbReference>
<proteinExistence type="predicted"/>
<dbReference type="PANTHER" id="PTHR34406:SF1">
    <property type="entry name" value="PROTEIN YCEI"/>
    <property type="match status" value="1"/>
</dbReference>
<protein>
    <recommendedName>
        <fullName evidence="1">Lipid/polyisoprenoid-binding YceI-like domain-containing protein</fullName>
    </recommendedName>
</protein>
<organism evidence="2">
    <name type="scientific">marine metagenome</name>
    <dbReference type="NCBI Taxonomy" id="408172"/>
    <lineage>
        <taxon>unclassified sequences</taxon>
        <taxon>metagenomes</taxon>
        <taxon>ecological metagenomes</taxon>
    </lineage>
</organism>
<accession>A0A382P575</accession>
<gene>
    <name evidence="2" type="ORF">METZ01_LOCUS319845</name>
</gene>
<dbReference type="EMBL" id="UINC01104093">
    <property type="protein sequence ID" value="SVC66991.1"/>
    <property type="molecule type" value="Genomic_DNA"/>
</dbReference>
<evidence type="ECO:0000313" key="2">
    <source>
        <dbReference type="EMBL" id="SVC66991.1"/>
    </source>
</evidence>
<dbReference type="Pfam" id="PF04264">
    <property type="entry name" value="YceI"/>
    <property type="match status" value="1"/>
</dbReference>